<feature type="compositionally biased region" description="Pro residues" evidence="1">
    <location>
        <begin position="66"/>
        <end position="83"/>
    </location>
</feature>
<sequence length="106" mass="11983">MARKKKTKKKTKSNNVPVKVLKMRKRPKIVFKTFYIPTYQNISTDIQFTSKHPICSPLSKKIKVLPKPPPKSPPTPPRNPPKPPPKHDLGGLLPTLGGEWEALLKI</sequence>
<evidence type="ECO:0000256" key="1">
    <source>
        <dbReference type="SAM" id="MobiDB-lite"/>
    </source>
</evidence>
<comment type="caution">
    <text evidence="2">The sequence shown here is derived from an EMBL/GenBank/DDBJ whole genome shotgun (WGS) entry which is preliminary data.</text>
</comment>
<evidence type="ECO:0000313" key="2">
    <source>
        <dbReference type="EMBL" id="CAL4173601.1"/>
    </source>
</evidence>
<gene>
    <name evidence="2" type="ORF">MNOR_LOCUS34411</name>
</gene>
<dbReference type="AlphaFoldDB" id="A0AAV2SAX0"/>
<proteinExistence type="predicted"/>
<reference evidence="2 3" key="1">
    <citation type="submission" date="2024-05" db="EMBL/GenBank/DDBJ databases">
        <authorList>
            <person name="Wallberg A."/>
        </authorList>
    </citation>
    <scope>NUCLEOTIDE SEQUENCE [LARGE SCALE GENOMIC DNA]</scope>
</reference>
<protein>
    <submittedName>
        <fullName evidence="2">Uncharacterized protein</fullName>
    </submittedName>
</protein>
<dbReference type="EMBL" id="CAXKWB010052936">
    <property type="protein sequence ID" value="CAL4173601.1"/>
    <property type="molecule type" value="Genomic_DNA"/>
</dbReference>
<keyword evidence="3" id="KW-1185">Reference proteome</keyword>
<dbReference type="Proteomes" id="UP001497623">
    <property type="component" value="Unassembled WGS sequence"/>
</dbReference>
<evidence type="ECO:0000313" key="3">
    <source>
        <dbReference type="Proteomes" id="UP001497623"/>
    </source>
</evidence>
<accession>A0AAV2SAX0</accession>
<organism evidence="2 3">
    <name type="scientific">Meganyctiphanes norvegica</name>
    <name type="common">Northern krill</name>
    <name type="synonym">Thysanopoda norvegica</name>
    <dbReference type="NCBI Taxonomy" id="48144"/>
    <lineage>
        <taxon>Eukaryota</taxon>
        <taxon>Metazoa</taxon>
        <taxon>Ecdysozoa</taxon>
        <taxon>Arthropoda</taxon>
        <taxon>Crustacea</taxon>
        <taxon>Multicrustacea</taxon>
        <taxon>Malacostraca</taxon>
        <taxon>Eumalacostraca</taxon>
        <taxon>Eucarida</taxon>
        <taxon>Euphausiacea</taxon>
        <taxon>Euphausiidae</taxon>
        <taxon>Meganyctiphanes</taxon>
    </lineage>
</organism>
<feature type="region of interest" description="Disordered" evidence="1">
    <location>
        <begin position="61"/>
        <end position="92"/>
    </location>
</feature>
<name>A0AAV2SAX0_MEGNR</name>